<dbReference type="OrthoDB" id="4329576at2"/>
<proteinExistence type="predicted"/>
<dbReference type="AlphaFoldDB" id="A0A1V6MHW9"/>
<evidence type="ECO:0000256" key="1">
    <source>
        <dbReference type="SAM" id="MobiDB-lite"/>
    </source>
</evidence>
<dbReference type="InterPro" id="IPR043761">
    <property type="entry name" value="DUF5707"/>
</dbReference>
<feature type="region of interest" description="Disordered" evidence="1">
    <location>
        <begin position="79"/>
        <end position="100"/>
    </location>
</feature>
<keyword evidence="2" id="KW-0732">Signal</keyword>
<comment type="caution">
    <text evidence="3">The sequence shown here is derived from an EMBL/GenBank/DDBJ whole genome shotgun (WGS) entry which is preliminary data.</text>
</comment>
<reference evidence="3 4" key="2">
    <citation type="submission" date="2017-02" db="EMBL/GenBank/DDBJ databases">
        <title>Draft genome sequence of Streptomyces phaeoluteigriseus type strain DSM41896.</title>
        <authorList>
            <person name="Salih T.S."/>
            <person name="Algora Gallardo L."/>
            <person name="Melo Santos T."/>
            <person name="Filgueira Martinez S."/>
            <person name="Herron P.R."/>
        </authorList>
    </citation>
    <scope>NUCLEOTIDE SEQUENCE [LARGE SCALE GENOMIC DNA]</scope>
    <source>
        <strain evidence="3 4">DSM 41896</strain>
    </source>
</reference>
<feature type="compositionally biased region" description="Basic and acidic residues" evidence="1">
    <location>
        <begin position="80"/>
        <end position="100"/>
    </location>
</feature>
<dbReference type="EMBL" id="MPOH02000022">
    <property type="protein sequence ID" value="OQD52064.1"/>
    <property type="molecule type" value="Genomic_DNA"/>
</dbReference>
<sequence>MSKRVVVSSLIGVAVLGAVAAGGLAMASSATEPTLENGSARYVAPSDGSAGSLTFTADVRDDSGVRGLKVVAWPASSKLDPTEEELRHTEDATCRSTSDDTSRCTYTLKVTKKEAAELDQGTWYVSALATAEDGDTVFLPHAATFDVEG</sequence>
<protein>
    <submittedName>
        <fullName evidence="3">Uncharacterized protein</fullName>
    </submittedName>
</protein>
<dbReference type="Pfam" id="PF18968">
    <property type="entry name" value="DUF5707"/>
    <property type="match status" value="1"/>
</dbReference>
<name>A0A1V6MHW9_9ACTN</name>
<feature type="chain" id="PRO_5038741344" evidence="2">
    <location>
        <begin position="21"/>
        <end position="149"/>
    </location>
</feature>
<organism evidence="3 4">
    <name type="scientific">Streptomyces phaeoluteigriseus</name>
    <dbReference type="NCBI Taxonomy" id="114686"/>
    <lineage>
        <taxon>Bacteria</taxon>
        <taxon>Bacillati</taxon>
        <taxon>Actinomycetota</taxon>
        <taxon>Actinomycetes</taxon>
        <taxon>Kitasatosporales</taxon>
        <taxon>Streptomycetaceae</taxon>
        <taxon>Streptomyces</taxon>
        <taxon>Streptomyces aurantiacus group</taxon>
    </lineage>
</organism>
<dbReference type="RefSeq" id="WP_073497554.1">
    <property type="nucleotide sequence ID" value="NZ_MPOH02000022.1"/>
</dbReference>
<accession>A0A1V6MHW9</accession>
<evidence type="ECO:0000256" key="2">
    <source>
        <dbReference type="SAM" id="SignalP"/>
    </source>
</evidence>
<evidence type="ECO:0000313" key="3">
    <source>
        <dbReference type="EMBL" id="OQD52064.1"/>
    </source>
</evidence>
<feature type="signal peptide" evidence="2">
    <location>
        <begin position="1"/>
        <end position="20"/>
    </location>
</feature>
<evidence type="ECO:0000313" key="4">
    <source>
        <dbReference type="Proteomes" id="UP000184286"/>
    </source>
</evidence>
<gene>
    <name evidence="3" type="ORF">BM536_036135</name>
</gene>
<dbReference type="Proteomes" id="UP000184286">
    <property type="component" value="Unassembled WGS sequence"/>
</dbReference>
<reference evidence="4" key="1">
    <citation type="submission" date="2016-11" db="EMBL/GenBank/DDBJ databases">
        <authorList>
            <person name="Schniete J.K."/>
            <person name="Salih T."/>
            <person name="Algora Gallardo L."/>
            <person name="Martinez Fernandez S."/>
            <person name="Herron P.R."/>
        </authorList>
    </citation>
    <scope>NUCLEOTIDE SEQUENCE [LARGE SCALE GENOMIC DNA]</scope>
    <source>
        <strain evidence="4">DSM 41896</strain>
    </source>
</reference>